<keyword evidence="2" id="KW-1185">Reference proteome</keyword>
<dbReference type="Ensembl" id="ENSTMTT00000023628.1">
    <property type="protein sequence ID" value="ENSTMTP00000022820.1"/>
    <property type="gene ID" value="ENSTMTG00000016662.1"/>
</dbReference>
<name>A0A674JN86_9SAUR</name>
<reference evidence="1" key="1">
    <citation type="submission" date="2025-08" db="UniProtKB">
        <authorList>
            <consortium name="Ensembl"/>
        </authorList>
    </citation>
    <scope>IDENTIFICATION</scope>
</reference>
<evidence type="ECO:0000313" key="1">
    <source>
        <dbReference type="Ensembl" id="ENSTMTP00000022820.1"/>
    </source>
</evidence>
<dbReference type="InterPro" id="IPR036672">
    <property type="entry name" value="TCL1_MTCP1_sf"/>
</dbReference>
<accession>A0A674JN86</accession>
<dbReference type="AlphaFoldDB" id="A0A674JN86"/>
<proteinExistence type="predicted"/>
<dbReference type="InParanoid" id="A0A674JN86"/>
<evidence type="ECO:0000313" key="2">
    <source>
        <dbReference type="Proteomes" id="UP000472274"/>
    </source>
</evidence>
<reference evidence="1" key="2">
    <citation type="submission" date="2025-09" db="UniProtKB">
        <authorList>
            <consortium name="Ensembl"/>
        </authorList>
    </citation>
    <scope>IDENTIFICATION</scope>
</reference>
<organism evidence="1 2">
    <name type="scientific">Terrapene triunguis</name>
    <name type="common">Three-toed box turtle</name>
    <dbReference type="NCBI Taxonomy" id="2587831"/>
    <lineage>
        <taxon>Eukaryota</taxon>
        <taxon>Metazoa</taxon>
        <taxon>Chordata</taxon>
        <taxon>Craniata</taxon>
        <taxon>Vertebrata</taxon>
        <taxon>Euteleostomi</taxon>
        <taxon>Archelosauria</taxon>
        <taxon>Testudinata</taxon>
        <taxon>Testudines</taxon>
        <taxon>Cryptodira</taxon>
        <taxon>Durocryptodira</taxon>
        <taxon>Testudinoidea</taxon>
        <taxon>Emydidae</taxon>
        <taxon>Terrapene</taxon>
    </lineage>
</organism>
<dbReference type="Proteomes" id="UP000472274">
    <property type="component" value="Unplaced"/>
</dbReference>
<protein>
    <submittedName>
        <fullName evidence="1">Uncharacterized protein</fullName>
    </submittedName>
</protein>
<sequence>GLKEKAGVVGMVVRSPAPPEHCFTALYPNSCYIGSPYIRVEDATILMARIPLVHVPLRKVCLPNHLSSFKLPLMWQLYKGTIQSLTEHCIIPWQGVLPAPGGNALWRGE</sequence>
<dbReference type="SUPFAM" id="SSF50904">
    <property type="entry name" value="Oncogene products"/>
    <property type="match status" value="1"/>
</dbReference>